<proteinExistence type="predicted"/>
<dbReference type="RefSeq" id="WP_219081524.1">
    <property type="nucleotide sequence ID" value="NZ_CP079216.1"/>
</dbReference>
<evidence type="ECO:0000259" key="3">
    <source>
        <dbReference type="PROSITE" id="PS51186"/>
    </source>
</evidence>
<keyword evidence="2" id="KW-0012">Acyltransferase</keyword>
<accession>A0ABX8SGL3</accession>
<feature type="domain" description="N-acetyltransferase" evidence="3">
    <location>
        <begin position="8"/>
        <end position="181"/>
    </location>
</feature>
<organism evidence="4 5">
    <name type="scientific">Tessaracoccus palaemonis</name>
    <dbReference type="NCBI Taxonomy" id="2829499"/>
    <lineage>
        <taxon>Bacteria</taxon>
        <taxon>Bacillati</taxon>
        <taxon>Actinomycetota</taxon>
        <taxon>Actinomycetes</taxon>
        <taxon>Propionibacteriales</taxon>
        <taxon>Propionibacteriaceae</taxon>
        <taxon>Tessaracoccus</taxon>
    </lineage>
</organism>
<keyword evidence="1" id="KW-0808">Transferase</keyword>
<dbReference type="PROSITE" id="PS51186">
    <property type="entry name" value="GNAT"/>
    <property type="match status" value="1"/>
</dbReference>
<dbReference type="Proteomes" id="UP000824504">
    <property type="component" value="Chromosome"/>
</dbReference>
<gene>
    <name evidence="4" type="ORF">KDB89_12480</name>
</gene>
<dbReference type="InterPro" id="IPR000182">
    <property type="entry name" value="GNAT_dom"/>
</dbReference>
<dbReference type="CDD" id="cd04301">
    <property type="entry name" value="NAT_SF"/>
    <property type="match status" value="1"/>
</dbReference>
<sequence length="355" mass="39134">MPVSIIDVPLPEQPDDLWHAYCELIRTSNHLLIDGPGWDATDEASLHRARANLAERTTERLLAVDEDRPVGFASLSVQLVDDPDAPQVFVFVLPDERGRGIGGELAARLDERLAARGAKRATAWVEAPRPGDDRVVPTSGIGAAPADHDGVRFALSRGYVLHQIERVSRYDFAAPLVDPVVARDSAAAAAGDEYEALTWEGATPDVFLADIAVLKERMSVDPPSGGLTVVETTWDAERVRRMEDSMLPTMRRWVAVIRHRPSGRAVAISELMLERDAPDAFVDQWDTIVHPDHRGHRLGMMVKAANLVQVREAAPDATAIVTWNAEENRYMLDVNEALGFRPILVEAAFEKSLRP</sequence>
<name>A0ABX8SGL3_9ACTN</name>
<reference evidence="4 5" key="1">
    <citation type="submission" date="2021-07" db="EMBL/GenBank/DDBJ databases">
        <title>complete genome sequencing of Tessaracoccus sp.J1M15.</title>
        <authorList>
            <person name="Bae J.-W."/>
            <person name="Kim D.-y."/>
        </authorList>
    </citation>
    <scope>NUCLEOTIDE SEQUENCE [LARGE SCALE GENOMIC DNA]</scope>
    <source>
        <strain evidence="4 5">J1M15</strain>
    </source>
</reference>
<dbReference type="InterPro" id="IPR050832">
    <property type="entry name" value="Bact_Acetyltransf"/>
</dbReference>
<evidence type="ECO:0000256" key="1">
    <source>
        <dbReference type="ARBA" id="ARBA00022679"/>
    </source>
</evidence>
<keyword evidence="5" id="KW-1185">Reference proteome</keyword>
<evidence type="ECO:0000256" key="2">
    <source>
        <dbReference type="ARBA" id="ARBA00023315"/>
    </source>
</evidence>
<dbReference type="EMBL" id="CP079216">
    <property type="protein sequence ID" value="QXT62543.1"/>
    <property type="molecule type" value="Genomic_DNA"/>
</dbReference>
<evidence type="ECO:0000313" key="5">
    <source>
        <dbReference type="Proteomes" id="UP000824504"/>
    </source>
</evidence>
<evidence type="ECO:0000313" key="4">
    <source>
        <dbReference type="EMBL" id="QXT62543.1"/>
    </source>
</evidence>
<dbReference type="Pfam" id="PF00583">
    <property type="entry name" value="Acetyltransf_1"/>
    <property type="match status" value="1"/>
</dbReference>
<protein>
    <submittedName>
        <fullName evidence="4">GNAT family N-acetyltransferase</fullName>
    </submittedName>
</protein>
<dbReference type="PANTHER" id="PTHR43877">
    <property type="entry name" value="AMINOALKYLPHOSPHONATE N-ACETYLTRANSFERASE-RELATED-RELATED"/>
    <property type="match status" value="1"/>
</dbReference>